<dbReference type="AlphaFoldDB" id="A0A9Q9DC96"/>
<evidence type="ECO:0000259" key="2">
    <source>
        <dbReference type="Pfam" id="PF01551"/>
    </source>
</evidence>
<feature type="transmembrane region" description="Helical" evidence="1">
    <location>
        <begin position="31"/>
        <end position="51"/>
    </location>
</feature>
<dbReference type="InterPro" id="IPR016047">
    <property type="entry name" value="M23ase_b-sheet_dom"/>
</dbReference>
<dbReference type="CDD" id="cd12797">
    <property type="entry name" value="M23_peptidase"/>
    <property type="match status" value="1"/>
</dbReference>
<dbReference type="Pfam" id="PF01551">
    <property type="entry name" value="Peptidase_M23"/>
    <property type="match status" value="1"/>
</dbReference>
<dbReference type="Gene3D" id="2.70.70.10">
    <property type="entry name" value="Glucose Permease (Domain IIA)"/>
    <property type="match status" value="1"/>
</dbReference>
<dbReference type="PANTHER" id="PTHR21666">
    <property type="entry name" value="PEPTIDASE-RELATED"/>
    <property type="match status" value="1"/>
</dbReference>
<name>A0A9Q9DC96_ENSAD</name>
<feature type="transmembrane region" description="Helical" evidence="1">
    <location>
        <begin position="6"/>
        <end position="24"/>
    </location>
</feature>
<proteinExistence type="predicted"/>
<accession>A0A9Q9DC96</accession>
<dbReference type="RefSeq" id="WP_060517702.1">
    <property type="nucleotide sequence ID" value="NZ_CAXURO020000002.1"/>
</dbReference>
<keyword evidence="1" id="KW-0812">Transmembrane</keyword>
<dbReference type="Proteomes" id="UP001055460">
    <property type="component" value="Plasmid pA"/>
</dbReference>
<keyword evidence="3" id="KW-0614">Plasmid</keyword>
<protein>
    <submittedName>
        <fullName evidence="3">M23 family metallopeptidase</fullName>
    </submittedName>
</protein>
<evidence type="ECO:0000313" key="3">
    <source>
        <dbReference type="EMBL" id="USJ26214.1"/>
    </source>
</evidence>
<dbReference type="InterPro" id="IPR050570">
    <property type="entry name" value="Cell_wall_metabolism_enzyme"/>
</dbReference>
<keyword evidence="1" id="KW-1133">Transmembrane helix</keyword>
<dbReference type="SUPFAM" id="SSF51261">
    <property type="entry name" value="Duplicated hybrid motif"/>
    <property type="match status" value="1"/>
</dbReference>
<dbReference type="PANTHER" id="PTHR21666:SF270">
    <property type="entry name" value="MUREIN HYDROLASE ACTIVATOR ENVC"/>
    <property type="match status" value="1"/>
</dbReference>
<feature type="transmembrane region" description="Helical" evidence="1">
    <location>
        <begin position="97"/>
        <end position="118"/>
    </location>
</feature>
<dbReference type="EMBL" id="CP098808">
    <property type="protein sequence ID" value="USJ26214.1"/>
    <property type="molecule type" value="Genomic_DNA"/>
</dbReference>
<gene>
    <name evidence="3" type="ORF">NE863_19795</name>
</gene>
<keyword evidence="1" id="KW-0472">Membrane</keyword>
<dbReference type="InterPro" id="IPR011055">
    <property type="entry name" value="Dup_hybrid_motif"/>
</dbReference>
<sequence>MVVVVGFLLVLSILLPLAFIWRLWRLNEPTRLGWLLALAETVVLLTLIGLLNRWDIAGFWTRAALAALAVAASLVSLPRHWRRPWLSLDRGALARSLVPTVASLFVFGAALAYVAWGIGSQHGPRGLSFPLAGGRFVVAQGGGIGVLNHHSDHPVQRHALDITAIGDAGFRAFGLLPRDPADYAIFGKTVVSPCEGEIVAAVDGLPDLPPPEADRGNPAGNHVIVACDGMRVELAHLRKGSVTALIGARVLAGDPIGAVGNSGNSTEPHLHIHAVDAGSGKAVQLSFDGRVPSRNAQFAR</sequence>
<dbReference type="GO" id="GO:0004222">
    <property type="term" value="F:metalloendopeptidase activity"/>
    <property type="evidence" value="ECO:0007669"/>
    <property type="project" value="TreeGrafter"/>
</dbReference>
<reference evidence="3" key="1">
    <citation type="submission" date="2022-06" db="EMBL/GenBank/DDBJ databases">
        <title>Physiological and biochemical characterization and genomic elucidation of a strain of the genus Ensifer adhaerens M8 that combines arsenic oxidation and chromium reduction.</title>
        <authorList>
            <person name="Li X."/>
            <person name="Yu c."/>
        </authorList>
    </citation>
    <scope>NUCLEOTIDE SEQUENCE</scope>
    <source>
        <strain evidence="3">M8</strain>
        <plasmid evidence="3">pA</plasmid>
    </source>
</reference>
<organism evidence="3 4">
    <name type="scientific">Ensifer adhaerens</name>
    <name type="common">Sinorhizobium morelense</name>
    <dbReference type="NCBI Taxonomy" id="106592"/>
    <lineage>
        <taxon>Bacteria</taxon>
        <taxon>Pseudomonadati</taxon>
        <taxon>Pseudomonadota</taxon>
        <taxon>Alphaproteobacteria</taxon>
        <taxon>Hyphomicrobiales</taxon>
        <taxon>Rhizobiaceae</taxon>
        <taxon>Sinorhizobium/Ensifer group</taxon>
        <taxon>Ensifer</taxon>
    </lineage>
</organism>
<evidence type="ECO:0000256" key="1">
    <source>
        <dbReference type="SAM" id="Phobius"/>
    </source>
</evidence>
<feature type="transmembrane region" description="Helical" evidence="1">
    <location>
        <begin position="57"/>
        <end position="77"/>
    </location>
</feature>
<feature type="domain" description="M23ase beta-sheet core" evidence="2">
    <location>
        <begin position="187"/>
        <end position="275"/>
    </location>
</feature>
<evidence type="ECO:0000313" key="4">
    <source>
        <dbReference type="Proteomes" id="UP001055460"/>
    </source>
</evidence>
<geneLocation type="plasmid" evidence="3 4">
    <name>pA</name>
</geneLocation>